<dbReference type="Proteomes" id="UP000315303">
    <property type="component" value="Unassembled WGS sequence"/>
</dbReference>
<accession>A0A502KME0</accession>
<dbReference type="GO" id="GO:0030288">
    <property type="term" value="C:outer membrane-bounded periplasmic space"/>
    <property type="evidence" value="ECO:0007669"/>
    <property type="project" value="TreeGrafter"/>
</dbReference>
<keyword evidence="8 10" id="KW-0653">Protein transport</keyword>
<evidence type="ECO:0000313" key="12">
    <source>
        <dbReference type="Proteomes" id="UP000315303"/>
    </source>
</evidence>
<keyword evidence="5 10" id="KW-0813">Transport</keyword>
<evidence type="ECO:0000256" key="7">
    <source>
        <dbReference type="ARBA" id="ARBA00022764"/>
    </source>
</evidence>
<dbReference type="CDD" id="cd16325">
    <property type="entry name" value="LolA"/>
    <property type="match status" value="1"/>
</dbReference>
<evidence type="ECO:0000256" key="5">
    <source>
        <dbReference type="ARBA" id="ARBA00022448"/>
    </source>
</evidence>
<dbReference type="GO" id="GO:0044874">
    <property type="term" value="P:lipoprotein localization to outer membrane"/>
    <property type="evidence" value="ECO:0007669"/>
    <property type="project" value="UniProtKB-UniRule"/>
</dbReference>
<evidence type="ECO:0000256" key="10">
    <source>
        <dbReference type="HAMAP-Rule" id="MF_00240"/>
    </source>
</evidence>
<evidence type="ECO:0000256" key="8">
    <source>
        <dbReference type="ARBA" id="ARBA00022927"/>
    </source>
</evidence>
<keyword evidence="11" id="KW-0449">Lipoprotein</keyword>
<evidence type="ECO:0000256" key="6">
    <source>
        <dbReference type="ARBA" id="ARBA00022729"/>
    </source>
</evidence>
<organism evidence="11 12">
    <name type="scientific">Litorilituus lipolyticus</name>
    <dbReference type="NCBI Taxonomy" id="2491017"/>
    <lineage>
        <taxon>Bacteria</taxon>
        <taxon>Pseudomonadati</taxon>
        <taxon>Pseudomonadota</taxon>
        <taxon>Gammaproteobacteria</taxon>
        <taxon>Alteromonadales</taxon>
        <taxon>Colwelliaceae</taxon>
        <taxon>Litorilituus</taxon>
    </lineage>
</organism>
<keyword evidence="12" id="KW-1185">Reference proteome</keyword>
<dbReference type="RefSeq" id="WP_140605213.1">
    <property type="nucleotide sequence ID" value="NZ_SAWY01000038.1"/>
</dbReference>
<comment type="subunit">
    <text evidence="3 10">Monomer.</text>
</comment>
<dbReference type="PANTHER" id="PTHR35869">
    <property type="entry name" value="OUTER-MEMBRANE LIPOPROTEIN CARRIER PROTEIN"/>
    <property type="match status" value="1"/>
</dbReference>
<evidence type="ECO:0000256" key="3">
    <source>
        <dbReference type="ARBA" id="ARBA00011245"/>
    </source>
</evidence>
<dbReference type="AlphaFoldDB" id="A0A502KME0"/>
<dbReference type="InterPro" id="IPR018323">
    <property type="entry name" value="OM_lipoprot_carrier_LolA_Pbac"/>
</dbReference>
<comment type="caution">
    <text evidence="11">The sequence shown here is derived from an EMBL/GenBank/DDBJ whole genome shotgun (WGS) entry which is preliminary data.</text>
</comment>
<evidence type="ECO:0000256" key="9">
    <source>
        <dbReference type="ARBA" id="ARBA00023186"/>
    </source>
</evidence>
<comment type="function">
    <text evidence="10">Participates in the translocation of lipoproteins from the inner membrane to the outer membrane. Only forms a complex with a lipoprotein if the residue after the N-terminal Cys is not an aspartate (The Asp acts as a targeting signal to indicate that the lipoprotein should stay in the inner membrane).</text>
</comment>
<name>A0A502KME0_9GAMM</name>
<dbReference type="InterPro" id="IPR004564">
    <property type="entry name" value="OM_lipoprot_carrier_LolA-like"/>
</dbReference>
<dbReference type="OrthoDB" id="9787361at2"/>
<dbReference type="InterPro" id="IPR029046">
    <property type="entry name" value="LolA/LolB/LppX"/>
</dbReference>
<keyword evidence="6" id="KW-0732">Signal</keyword>
<dbReference type="SUPFAM" id="SSF89392">
    <property type="entry name" value="Prokaryotic lipoproteins and lipoprotein localization factors"/>
    <property type="match status" value="1"/>
</dbReference>
<dbReference type="NCBIfam" id="TIGR00547">
    <property type="entry name" value="lolA"/>
    <property type="match status" value="1"/>
</dbReference>
<gene>
    <name evidence="10 11" type="primary">lolA</name>
    <name evidence="11" type="ORF">EPA86_15475</name>
</gene>
<sequence>MKISQWFNTSALSIALTFTVNSPLLAEQITINSTIHSNQSEQTKQALMTKLASVDYFSANFEQSIKSVDGELIQTGAGNISIKKPSLVHWQTTEPDETLIISDGESLWFYDPFIEQVTAYSLNSAIKNTPILLLTNNDEALWQHYDVTLLADNQGNMIKDGFMVKAKQENSQIKHLTIIFNGNELTQFSFADATGQTSEITLSDFNKATEPANSLFSFTVPEGVRLEDKR</sequence>
<evidence type="ECO:0000256" key="1">
    <source>
        <dbReference type="ARBA" id="ARBA00004418"/>
    </source>
</evidence>
<keyword evidence="7 10" id="KW-0574">Periplasm</keyword>
<dbReference type="Pfam" id="PF03548">
    <property type="entry name" value="LolA"/>
    <property type="match status" value="1"/>
</dbReference>
<dbReference type="PANTHER" id="PTHR35869:SF1">
    <property type="entry name" value="OUTER-MEMBRANE LIPOPROTEIN CARRIER PROTEIN"/>
    <property type="match status" value="1"/>
</dbReference>
<reference evidence="11 12" key="1">
    <citation type="submission" date="2019-01" db="EMBL/GenBank/DDBJ databases">
        <title>Litorilituus lipolytica sp. nov., isolated from intertidal sand of the Yellow Sea in China.</title>
        <authorList>
            <person name="Liu A."/>
        </authorList>
    </citation>
    <scope>NUCLEOTIDE SEQUENCE [LARGE SCALE GENOMIC DNA]</scope>
    <source>
        <strain evidence="11 12">RZ04</strain>
    </source>
</reference>
<dbReference type="EMBL" id="SAWY01000038">
    <property type="protein sequence ID" value="TPH12820.1"/>
    <property type="molecule type" value="Genomic_DNA"/>
</dbReference>
<comment type="subcellular location">
    <subcellularLocation>
        <location evidence="1 10">Periplasm</location>
    </subcellularLocation>
</comment>
<dbReference type="GO" id="GO:0042953">
    <property type="term" value="P:lipoprotein transport"/>
    <property type="evidence" value="ECO:0007669"/>
    <property type="project" value="InterPro"/>
</dbReference>
<proteinExistence type="inferred from homology"/>
<dbReference type="Gene3D" id="2.50.20.10">
    <property type="entry name" value="Lipoprotein localisation LolA/LolB/LppX"/>
    <property type="match status" value="1"/>
</dbReference>
<keyword evidence="9 10" id="KW-0143">Chaperone</keyword>
<evidence type="ECO:0000256" key="2">
    <source>
        <dbReference type="ARBA" id="ARBA00007615"/>
    </source>
</evidence>
<protein>
    <recommendedName>
        <fullName evidence="4 10">Outer-membrane lipoprotein carrier protein</fullName>
    </recommendedName>
</protein>
<evidence type="ECO:0000256" key="4">
    <source>
        <dbReference type="ARBA" id="ARBA00014035"/>
    </source>
</evidence>
<comment type="similarity">
    <text evidence="2 10">Belongs to the LolA family.</text>
</comment>
<dbReference type="HAMAP" id="MF_00240">
    <property type="entry name" value="LolA"/>
    <property type="match status" value="1"/>
</dbReference>
<evidence type="ECO:0000313" key="11">
    <source>
        <dbReference type="EMBL" id="TPH12820.1"/>
    </source>
</evidence>